<protein>
    <recommendedName>
        <fullName evidence="4">FAS1 domain-containing protein</fullName>
    </recommendedName>
</protein>
<dbReference type="EMBL" id="JANJYJ010000005">
    <property type="protein sequence ID" value="KAK3211577.1"/>
    <property type="molecule type" value="Genomic_DNA"/>
</dbReference>
<reference evidence="2" key="1">
    <citation type="journal article" date="2023" name="Plant J.">
        <title>Genome sequences and population genomics provide insights into the demographic history, inbreeding, and mutation load of two 'living fossil' tree species of Dipteronia.</title>
        <authorList>
            <person name="Feng Y."/>
            <person name="Comes H.P."/>
            <person name="Chen J."/>
            <person name="Zhu S."/>
            <person name="Lu R."/>
            <person name="Zhang X."/>
            <person name="Li P."/>
            <person name="Qiu J."/>
            <person name="Olsen K.M."/>
            <person name="Qiu Y."/>
        </authorList>
    </citation>
    <scope>NUCLEOTIDE SEQUENCE</scope>
    <source>
        <strain evidence="2">NBL</strain>
    </source>
</reference>
<dbReference type="AlphaFoldDB" id="A0AAE0AE20"/>
<dbReference type="PANTHER" id="PTHR33985">
    <property type="entry name" value="OS02G0491300 PROTEIN-RELATED"/>
    <property type="match status" value="1"/>
</dbReference>
<accession>A0AAE0AE20</accession>
<dbReference type="Proteomes" id="UP001281410">
    <property type="component" value="Unassembled WGS sequence"/>
</dbReference>
<sequence length="213" mass="24067">METKLSSAVLLLIVLLLLPSITTAHRLNHELSLAISALRYHGYSLFPNAVTESDLLSSQNFSALTFFSPPDSLLYSPNSDSLFRFVSPFRFPTSRIRILSYYGTCLKTLLPHHHLFIQRREVLLNGTVLDSVTVDGMRLSLPDLFVGSSIVVHGLDQILESKVLPIDKLVAAYLSSWTKTSLLRPKNRTNLRDIEIMENGVYWDHGKVEVWNL</sequence>
<feature type="chain" id="PRO_5041914819" description="FAS1 domain-containing protein" evidence="1">
    <location>
        <begin position="25"/>
        <end position="213"/>
    </location>
</feature>
<evidence type="ECO:0000256" key="1">
    <source>
        <dbReference type="SAM" id="SignalP"/>
    </source>
</evidence>
<dbReference type="PANTHER" id="PTHR33985:SF15">
    <property type="entry name" value="FASCICLIN-LIKE ARABINOGALACTAN PROTEIN 19"/>
    <property type="match status" value="1"/>
</dbReference>
<comment type="caution">
    <text evidence="2">The sequence shown here is derived from an EMBL/GenBank/DDBJ whole genome shotgun (WGS) entry which is preliminary data.</text>
</comment>
<feature type="signal peptide" evidence="1">
    <location>
        <begin position="1"/>
        <end position="24"/>
    </location>
</feature>
<organism evidence="2 3">
    <name type="scientific">Dipteronia sinensis</name>
    <dbReference type="NCBI Taxonomy" id="43782"/>
    <lineage>
        <taxon>Eukaryota</taxon>
        <taxon>Viridiplantae</taxon>
        <taxon>Streptophyta</taxon>
        <taxon>Embryophyta</taxon>
        <taxon>Tracheophyta</taxon>
        <taxon>Spermatophyta</taxon>
        <taxon>Magnoliopsida</taxon>
        <taxon>eudicotyledons</taxon>
        <taxon>Gunneridae</taxon>
        <taxon>Pentapetalae</taxon>
        <taxon>rosids</taxon>
        <taxon>malvids</taxon>
        <taxon>Sapindales</taxon>
        <taxon>Sapindaceae</taxon>
        <taxon>Hippocastanoideae</taxon>
        <taxon>Acereae</taxon>
        <taxon>Dipteronia</taxon>
    </lineage>
</organism>
<evidence type="ECO:0008006" key="4">
    <source>
        <dbReference type="Google" id="ProtNLM"/>
    </source>
</evidence>
<dbReference type="InterPro" id="IPR052806">
    <property type="entry name" value="Fasciclin-like_AGP"/>
</dbReference>
<name>A0AAE0AE20_9ROSI</name>
<proteinExistence type="predicted"/>
<evidence type="ECO:0000313" key="2">
    <source>
        <dbReference type="EMBL" id="KAK3211577.1"/>
    </source>
</evidence>
<keyword evidence="1" id="KW-0732">Signal</keyword>
<evidence type="ECO:0000313" key="3">
    <source>
        <dbReference type="Proteomes" id="UP001281410"/>
    </source>
</evidence>
<gene>
    <name evidence="2" type="ORF">Dsin_016283</name>
</gene>
<keyword evidence="3" id="KW-1185">Reference proteome</keyword>